<reference evidence="1" key="1">
    <citation type="submission" date="2022-03" db="EMBL/GenBank/DDBJ databases">
        <title>Draft genome sequence of Aduncisulcus paluster, a free-living microaerophilic Fornicata.</title>
        <authorList>
            <person name="Yuyama I."/>
            <person name="Kume K."/>
            <person name="Tamura T."/>
            <person name="Inagaki Y."/>
            <person name="Hashimoto T."/>
        </authorList>
    </citation>
    <scope>NUCLEOTIDE SEQUENCE</scope>
    <source>
        <strain evidence="1">NY0171</strain>
    </source>
</reference>
<proteinExistence type="predicted"/>
<evidence type="ECO:0000313" key="2">
    <source>
        <dbReference type="Proteomes" id="UP001057375"/>
    </source>
</evidence>
<evidence type="ECO:0000313" key="1">
    <source>
        <dbReference type="EMBL" id="GKT34915.1"/>
    </source>
</evidence>
<dbReference type="EMBL" id="BQXS01010884">
    <property type="protein sequence ID" value="GKT34915.1"/>
    <property type="molecule type" value="Genomic_DNA"/>
</dbReference>
<name>A0ABQ5KV62_9EUKA</name>
<keyword evidence="2" id="KW-1185">Reference proteome</keyword>
<dbReference type="Proteomes" id="UP001057375">
    <property type="component" value="Unassembled WGS sequence"/>
</dbReference>
<sequence>MESLDSAAESSYSLYTQLKSTFNSFIPIDSFVDIAEQSVINTYSCDGSSIVTIAESSLSSCVDSALKSIYDIETSITQPDSDETTKLHFYSEMLDEDEISSEINSYSFFMDSDIVSIPRSDNATLYCNPTFSTDCDKKEDFFSSSSIVEALRSSFVSNQSPSCDISESMEVECSDETSSVVSLSGVISNSSMLYYPAAAFLHPSLPVDVSYRAKYDPASSLSIKSSSFSGFRRGIAIIIDTTIDETIKYFLDSEDGLVTSAINILRDISDMILSGLTPLDYFTILSTDGEYNGSLEASSDSCTHFRGLAKATPLTVSKARLSLADYFEGMNISSLQTLTVQDLSFSSFVNDAQSSISQAFQDAASLLFSSLTSNVGAQTVLREKLASSPLGSANINVSPSKMFNISSNRPLVSPSPLYIICISLGSLFPHSFSSFFYSNIDIHNTYNPIIPIFYRVSLASFAKDNGLVSGIHYIDNTEMTLRRIVKERNGIYELIDVSKYHELGGGSVHQNIDEISGVLDGLNLWYHGSESSILKGIDDRMTKFFTQHAFRLFRLLVDCPSEYLVNENGDTLCDPFYSSKLLPVVMVPTHGMLYNRQSIVLSKLVYTGDSFVTIFMQLDSKQLISLVSHPSISDMSYFSIFRPDGTILSHPILNSTGITPQQIQIDDLEQFHLSGTTSTGGSTFSDSIFGSTYSLNIDQGNITVDTIRYLYDGRFQDVSTTYFWKYIHKYDIIIVFSLASVDYSISILQPPIHRCEDIGVENPLIEGKFCSCDLVYGYISQAVESLQTKYDYILGYNVYPEDTLRSNIQLMRTHTATHVPPSDHNFDVINDIFGEDSPFLLNPLLIEEDFFQKASDDLSRNYSNPSNENASIFYETPIIEANIFSLLSPTFISSFSDLDEWDSNVLSIGVSGLSGIFISFPGESFDTSYSPLETPWFIQTKHSVEDLIITGPTNIFETTGFNMSQKILFDEQMIGVATIGLSIDTISDVFASSSLIDSSSSITYVITDSATVLQSSISSHTMLITEATASEEQIFLGALDPCVFQSLVSAEIIVKYSNVQ</sequence>
<accession>A0ABQ5KV62</accession>
<gene>
    <name evidence="1" type="ORF">ADUPG1_008179</name>
</gene>
<organism evidence="1 2">
    <name type="scientific">Aduncisulcus paluster</name>
    <dbReference type="NCBI Taxonomy" id="2918883"/>
    <lineage>
        <taxon>Eukaryota</taxon>
        <taxon>Metamonada</taxon>
        <taxon>Carpediemonas-like organisms</taxon>
        <taxon>Aduncisulcus</taxon>
    </lineage>
</organism>
<comment type="caution">
    <text evidence="1">The sequence shown here is derived from an EMBL/GenBank/DDBJ whole genome shotgun (WGS) entry which is preliminary data.</text>
</comment>
<protein>
    <submittedName>
        <fullName evidence="1">Uncharacterized protein</fullName>
    </submittedName>
</protein>